<dbReference type="PANTHER" id="PTHR22844:SF387">
    <property type="entry name" value="F3I6.5 PROTEIN"/>
    <property type="match status" value="1"/>
</dbReference>
<feature type="repeat" description="WD" evidence="3">
    <location>
        <begin position="336"/>
        <end position="377"/>
    </location>
</feature>
<gene>
    <name evidence="4" type="ORF">KP509_12G075900</name>
</gene>
<proteinExistence type="predicted"/>
<dbReference type="AlphaFoldDB" id="A0A8T2TQV5"/>
<dbReference type="InterPro" id="IPR019775">
    <property type="entry name" value="WD40_repeat_CS"/>
</dbReference>
<keyword evidence="2" id="KW-0677">Repeat</keyword>
<reference evidence="4" key="1">
    <citation type="submission" date="2021-08" db="EMBL/GenBank/DDBJ databases">
        <title>WGS assembly of Ceratopteris richardii.</title>
        <authorList>
            <person name="Marchant D.B."/>
            <person name="Chen G."/>
            <person name="Jenkins J."/>
            <person name="Shu S."/>
            <person name="Leebens-Mack J."/>
            <person name="Grimwood J."/>
            <person name="Schmutz J."/>
            <person name="Soltis P."/>
            <person name="Soltis D."/>
            <person name="Chen Z.-H."/>
        </authorList>
    </citation>
    <scope>NUCLEOTIDE SEQUENCE</scope>
    <source>
        <strain evidence="4">Whitten #5841</strain>
        <tissue evidence="4">Leaf</tissue>
    </source>
</reference>
<dbReference type="InterPro" id="IPR036322">
    <property type="entry name" value="WD40_repeat_dom_sf"/>
</dbReference>
<accession>A0A8T2TQV5</accession>
<feature type="repeat" description="WD" evidence="3">
    <location>
        <begin position="221"/>
        <end position="262"/>
    </location>
</feature>
<dbReference type="InterPro" id="IPR020472">
    <property type="entry name" value="WD40_PAC1"/>
</dbReference>
<sequence length="495" mass="54349">MLTLSPSFESKSDSLSDAASLSSIPSLAITPPYTPSSRTAHPAIINGLAYDHQCILTLQLPLNVGNIGSVLTANSQGAYIYGALSSSSTIYVWTIDVLNKGKNPSGDDIACKITRLELRDSSRSVRHGALKAIAVVGDHRLVTAHDNDCKLRIWEKCAAQENSANITYMSEMAMATPQVPGLSFHSRFKLLCTMPTIKDYLRTFMLDRNYVQVRRHHSKLWIEHVDTISALAVSANGEYLYSASWDRSIKVWKLPSFKCVESMRNAHDDAINCIALSDDDRYLYTGSADRKIKVWSRSQANVMSGIAGQSQDVHRNGVMGLFGKQSRPIHLLISTFEGHKSAVNAVALSPKGNVLYSGAGDKAIIVWEIRRHSAHMVLEGTLRGHRHAILCLATIACSAQNGDGDSEQHIICSGSADKTVRVWRRINDAFRSGIDGKAADRRYECLAVLVGHTAPVKSLCLYLAPTSHVYVYSAGLDKTVRVWKMFYPTSSPAIL</sequence>
<keyword evidence="1 3" id="KW-0853">WD repeat</keyword>
<evidence type="ECO:0000256" key="3">
    <source>
        <dbReference type="PROSITE-ProRule" id="PRU00221"/>
    </source>
</evidence>
<organism evidence="4 5">
    <name type="scientific">Ceratopteris richardii</name>
    <name type="common">Triangle waterfern</name>
    <dbReference type="NCBI Taxonomy" id="49495"/>
    <lineage>
        <taxon>Eukaryota</taxon>
        <taxon>Viridiplantae</taxon>
        <taxon>Streptophyta</taxon>
        <taxon>Embryophyta</taxon>
        <taxon>Tracheophyta</taxon>
        <taxon>Polypodiopsida</taxon>
        <taxon>Polypodiidae</taxon>
        <taxon>Polypodiales</taxon>
        <taxon>Pteridineae</taxon>
        <taxon>Pteridaceae</taxon>
        <taxon>Parkerioideae</taxon>
        <taxon>Ceratopteris</taxon>
    </lineage>
</organism>
<dbReference type="OrthoDB" id="674604at2759"/>
<dbReference type="Pfam" id="PF00400">
    <property type="entry name" value="WD40"/>
    <property type="match status" value="5"/>
</dbReference>
<dbReference type="Proteomes" id="UP000825935">
    <property type="component" value="Chromosome 12"/>
</dbReference>
<keyword evidence="5" id="KW-1185">Reference proteome</keyword>
<comment type="caution">
    <text evidence="4">The sequence shown here is derived from an EMBL/GenBank/DDBJ whole genome shotgun (WGS) entry which is preliminary data.</text>
</comment>
<evidence type="ECO:0000313" key="4">
    <source>
        <dbReference type="EMBL" id="KAH7423825.1"/>
    </source>
</evidence>
<name>A0A8T2TQV5_CERRI</name>
<feature type="repeat" description="WD" evidence="3">
    <location>
        <begin position="264"/>
        <end position="305"/>
    </location>
</feature>
<evidence type="ECO:0000256" key="2">
    <source>
        <dbReference type="ARBA" id="ARBA00022737"/>
    </source>
</evidence>
<dbReference type="SMART" id="SM00320">
    <property type="entry name" value="WD40"/>
    <property type="match status" value="6"/>
</dbReference>
<dbReference type="Gene3D" id="2.130.10.10">
    <property type="entry name" value="YVTN repeat-like/Quinoprotein amine dehydrogenase"/>
    <property type="match status" value="2"/>
</dbReference>
<dbReference type="PROSITE" id="PS50294">
    <property type="entry name" value="WD_REPEATS_REGION"/>
    <property type="match status" value="3"/>
</dbReference>
<dbReference type="EMBL" id="CM035417">
    <property type="protein sequence ID" value="KAH7423825.1"/>
    <property type="molecule type" value="Genomic_DNA"/>
</dbReference>
<evidence type="ECO:0000313" key="5">
    <source>
        <dbReference type="Proteomes" id="UP000825935"/>
    </source>
</evidence>
<dbReference type="SUPFAM" id="SSF50978">
    <property type="entry name" value="WD40 repeat-like"/>
    <property type="match status" value="1"/>
</dbReference>
<dbReference type="PRINTS" id="PR00320">
    <property type="entry name" value="GPROTEINBRPT"/>
</dbReference>
<dbReference type="InterPro" id="IPR015943">
    <property type="entry name" value="WD40/YVTN_repeat-like_dom_sf"/>
</dbReference>
<protein>
    <submittedName>
        <fullName evidence="4">Uncharacterized protein</fullName>
    </submittedName>
</protein>
<dbReference type="PROSITE" id="PS00678">
    <property type="entry name" value="WD_REPEATS_1"/>
    <property type="match status" value="1"/>
</dbReference>
<dbReference type="InterPro" id="IPR045182">
    <property type="entry name" value="JINGUBANG-like"/>
</dbReference>
<dbReference type="InterPro" id="IPR001680">
    <property type="entry name" value="WD40_rpt"/>
</dbReference>
<dbReference type="PANTHER" id="PTHR22844">
    <property type="entry name" value="F-BOX AND WD40 DOMAIN PROTEIN"/>
    <property type="match status" value="1"/>
</dbReference>
<dbReference type="CDD" id="cd00200">
    <property type="entry name" value="WD40"/>
    <property type="match status" value="1"/>
</dbReference>
<evidence type="ECO:0000256" key="1">
    <source>
        <dbReference type="ARBA" id="ARBA00022574"/>
    </source>
</evidence>
<dbReference type="PROSITE" id="PS50082">
    <property type="entry name" value="WD_REPEATS_2"/>
    <property type="match status" value="3"/>
</dbReference>